<evidence type="ECO:0000256" key="5">
    <source>
        <dbReference type="ARBA" id="ARBA00022801"/>
    </source>
</evidence>
<dbReference type="GO" id="GO:0006364">
    <property type="term" value="P:rRNA processing"/>
    <property type="evidence" value="ECO:0007669"/>
    <property type="project" value="UniProtKB-UniRule"/>
</dbReference>
<comment type="similarity">
    <text evidence="1 7">Belongs to the endoribonuclease YbeY family.</text>
</comment>
<dbReference type="GO" id="GO:0008270">
    <property type="term" value="F:zinc ion binding"/>
    <property type="evidence" value="ECO:0007669"/>
    <property type="project" value="UniProtKB-UniRule"/>
</dbReference>
<comment type="subcellular location">
    <subcellularLocation>
        <location evidence="7">Cytoplasm</location>
    </subcellularLocation>
</comment>
<evidence type="ECO:0000256" key="1">
    <source>
        <dbReference type="ARBA" id="ARBA00010875"/>
    </source>
</evidence>
<comment type="caution">
    <text evidence="8">The sequence shown here is derived from an EMBL/GenBank/DDBJ whole genome shotgun (WGS) entry which is preliminary data.</text>
</comment>
<keyword evidence="4 7" id="KW-0255">Endonuclease</keyword>
<sequence>MPAVINITKSKLPLIKWDVFKNKALGKKYDLSVVICTSSLSKSLNKKYRAKNKPANILSFPLNKTSGEIFIDINVATKEAKERGVNLKEQLTFLYVHGLAHLAGFRHGSRMDKFESVIHRNK</sequence>
<accession>A0A1F8E0I4</accession>
<evidence type="ECO:0000256" key="2">
    <source>
        <dbReference type="ARBA" id="ARBA00022722"/>
    </source>
</evidence>
<dbReference type="GO" id="GO:0004222">
    <property type="term" value="F:metalloendopeptidase activity"/>
    <property type="evidence" value="ECO:0007669"/>
    <property type="project" value="InterPro"/>
</dbReference>
<name>A0A1F8E0I4_9BACT</name>
<reference evidence="8 9" key="1">
    <citation type="journal article" date="2016" name="Nat. Commun.">
        <title>Thousands of microbial genomes shed light on interconnected biogeochemical processes in an aquifer system.</title>
        <authorList>
            <person name="Anantharaman K."/>
            <person name="Brown C.T."/>
            <person name="Hug L.A."/>
            <person name="Sharon I."/>
            <person name="Castelle C.J."/>
            <person name="Probst A.J."/>
            <person name="Thomas B.C."/>
            <person name="Singh A."/>
            <person name="Wilkins M.J."/>
            <person name="Karaoz U."/>
            <person name="Brodie E.L."/>
            <person name="Williams K.H."/>
            <person name="Hubbard S.S."/>
            <person name="Banfield J.F."/>
        </authorList>
    </citation>
    <scope>NUCLEOTIDE SEQUENCE [LARGE SCALE GENOMIC DNA]</scope>
</reference>
<evidence type="ECO:0000256" key="4">
    <source>
        <dbReference type="ARBA" id="ARBA00022759"/>
    </source>
</evidence>
<feature type="binding site" evidence="7">
    <location>
        <position position="101"/>
    </location>
    <ligand>
        <name>Zn(2+)</name>
        <dbReference type="ChEBI" id="CHEBI:29105"/>
        <note>catalytic</note>
    </ligand>
</feature>
<feature type="binding site" evidence="7">
    <location>
        <position position="97"/>
    </location>
    <ligand>
        <name>Zn(2+)</name>
        <dbReference type="ChEBI" id="CHEBI:29105"/>
        <note>catalytic</note>
    </ligand>
</feature>
<dbReference type="GO" id="GO:0004521">
    <property type="term" value="F:RNA endonuclease activity"/>
    <property type="evidence" value="ECO:0007669"/>
    <property type="project" value="UniProtKB-UniRule"/>
</dbReference>
<dbReference type="InterPro" id="IPR023091">
    <property type="entry name" value="MetalPrtase_cat_dom_sf_prd"/>
</dbReference>
<evidence type="ECO:0000256" key="6">
    <source>
        <dbReference type="ARBA" id="ARBA00022833"/>
    </source>
</evidence>
<proteinExistence type="inferred from homology"/>
<dbReference type="EMBL" id="MGIS01000011">
    <property type="protein sequence ID" value="OGM93525.1"/>
    <property type="molecule type" value="Genomic_DNA"/>
</dbReference>
<keyword evidence="7" id="KW-0698">rRNA processing</keyword>
<evidence type="ECO:0000256" key="7">
    <source>
        <dbReference type="HAMAP-Rule" id="MF_00009"/>
    </source>
</evidence>
<dbReference type="PANTHER" id="PTHR46986">
    <property type="entry name" value="ENDORIBONUCLEASE YBEY, CHLOROPLASTIC"/>
    <property type="match status" value="1"/>
</dbReference>
<dbReference type="HAMAP" id="MF_00009">
    <property type="entry name" value="Endoribonucl_YbeY"/>
    <property type="match status" value="1"/>
</dbReference>
<protein>
    <recommendedName>
        <fullName evidence="7">Endoribonuclease YbeY</fullName>
        <ecNumber evidence="7">3.1.-.-</ecNumber>
    </recommendedName>
</protein>
<keyword evidence="5 7" id="KW-0378">Hydrolase</keyword>
<organism evidence="8 9">
    <name type="scientific">Candidatus Wolfebacteria bacterium RIFCSPLOWO2_01_FULL_47_17b</name>
    <dbReference type="NCBI Taxonomy" id="1802558"/>
    <lineage>
        <taxon>Bacteria</taxon>
        <taxon>Candidatus Wolfeibacteriota</taxon>
    </lineage>
</organism>
<dbReference type="SUPFAM" id="SSF55486">
    <property type="entry name" value="Metalloproteases ('zincins'), catalytic domain"/>
    <property type="match status" value="1"/>
</dbReference>
<keyword evidence="7" id="KW-0690">Ribosome biogenesis</keyword>
<dbReference type="InterPro" id="IPR002036">
    <property type="entry name" value="YbeY"/>
</dbReference>
<keyword evidence="7" id="KW-0963">Cytoplasm</keyword>
<dbReference type="NCBIfam" id="TIGR00043">
    <property type="entry name" value="rRNA maturation RNase YbeY"/>
    <property type="match status" value="1"/>
</dbReference>
<dbReference type="Proteomes" id="UP000177011">
    <property type="component" value="Unassembled WGS sequence"/>
</dbReference>
<dbReference type="PANTHER" id="PTHR46986:SF1">
    <property type="entry name" value="ENDORIBONUCLEASE YBEY, CHLOROPLASTIC"/>
    <property type="match status" value="1"/>
</dbReference>
<evidence type="ECO:0000313" key="9">
    <source>
        <dbReference type="Proteomes" id="UP000177011"/>
    </source>
</evidence>
<evidence type="ECO:0000313" key="8">
    <source>
        <dbReference type="EMBL" id="OGM93525.1"/>
    </source>
</evidence>
<dbReference type="EC" id="3.1.-.-" evidence="7"/>
<comment type="cofactor">
    <cofactor evidence="7">
        <name>Zn(2+)</name>
        <dbReference type="ChEBI" id="CHEBI:29105"/>
    </cofactor>
    <text evidence="7">Binds 1 zinc ion.</text>
</comment>
<dbReference type="GO" id="GO:0005737">
    <property type="term" value="C:cytoplasm"/>
    <property type="evidence" value="ECO:0007669"/>
    <property type="project" value="UniProtKB-SubCell"/>
</dbReference>
<comment type="function">
    <text evidence="7">Single strand-specific metallo-endoribonuclease involved in late-stage 70S ribosome quality control and in maturation of the 3' terminus of the 16S rRNA.</text>
</comment>
<keyword evidence="6 7" id="KW-0862">Zinc</keyword>
<gene>
    <name evidence="7" type="primary">ybeY</name>
    <name evidence="8" type="ORF">A2935_04215</name>
</gene>
<dbReference type="Gene3D" id="3.40.390.30">
    <property type="entry name" value="Metalloproteases ('zincins'), catalytic domain"/>
    <property type="match status" value="1"/>
</dbReference>
<evidence type="ECO:0000256" key="3">
    <source>
        <dbReference type="ARBA" id="ARBA00022723"/>
    </source>
</evidence>
<dbReference type="Pfam" id="PF02130">
    <property type="entry name" value="YbeY"/>
    <property type="match status" value="1"/>
</dbReference>
<keyword evidence="2 7" id="KW-0540">Nuclease</keyword>
<feature type="binding site" evidence="7">
    <location>
        <position position="107"/>
    </location>
    <ligand>
        <name>Zn(2+)</name>
        <dbReference type="ChEBI" id="CHEBI:29105"/>
        <note>catalytic</note>
    </ligand>
</feature>
<keyword evidence="3 7" id="KW-0479">Metal-binding</keyword>
<dbReference type="AlphaFoldDB" id="A0A1F8E0I4"/>